<proteinExistence type="predicted"/>
<accession>A0A7S3PKN6</accession>
<dbReference type="InterPro" id="IPR002048">
    <property type="entry name" value="EF_hand_dom"/>
</dbReference>
<dbReference type="PANTHER" id="PTHR23064">
    <property type="entry name" value="TROPONIN"/>
    <property type="match status" value="1"/>
</dbReference>
<feature type="compositionally biased region" description="Low complexity" evidence="2">
    <location>
        <begin position="31"/>
        <end position="41"/>
    </location>
</feature>
<evidence type="ECO:0000256" key="2">
    <source>
        <dbReference type="SAM" id="MobiDB-lite"/>
    </source>
</evidence>
<protein>
    <recommendedName>
        <fullName evidence="3">EF-hand domain-containing protein</fullName>
    </recommendedName>
</protein>
<gene>
    <name evidence="4" type="ORF">ASTO00021_LOCUS12604</name>
</gene>
<feature type="region of interest" description="Disordered" evidence="2">
    <location>
        <begin position="31"/>
        <end position="53"/>
    </location>
</feature>
<dbReference type="SMART" id="SM00054">
    <property type="entry name" value="EFh"/>
    <property type="match status" value="2"/>
</dbReference>
<dbReference type="SUPFAM" id="SSF47473">
    <property type="entry name" value="EF-hand"/>
    <property type="match status" value="1"/>
</dbReference>
<sequence>MSTGVSVGSRAVNVNAAEVFRSIINPDSVNNLNSSEQSLQNGTGTGKSKKKLEDERIRAAKRAAKKDAKKQLEILCGDYGKTVEEAKVGMKGARKVTYLLKHGSIDHLECFVKEKSGVILLPHDYRVAFEAACKVWVAMIIYIRREDGSFQAQYEVIPVSKQGKEQRELSSKPQSNISYAFKCALKSEAAVNGQITKSIYRPNGRLYLGVFYDSVQEILREYFQEKLLEGQLVHMKPDILMRLEEWVSYGENGMSAGKSRGFSDLGLENLGYANHGLTNGFNPNPRTVTLGTDMARAVLNDTPMSTADSSSTHAPMSAAKLAQVASFSAPARNARDLLKTVAVIGDASNMQYVPSMNLPMQGFTGFPVQNNPVNMPAANINPVNVYVGGGESYMHYSGNFGKSHQLNRTRSDSITGRRKRNLLATNARRLAKAVSEPEKMEEELEAVFKKVLATMEDSDGQDARGGDDVTLRLLSKLDNLKKMIVQSSQMKRRRTSTAGSDDVLTAVEVAAKVVRGGSNSNIQTNDINTGRLQQNVSSSSLDSLIDSINGGFSGTHGAQPNAPLLPRGMYQSGSEYYDSQHSTSHPPLERNGLNSRSGNSILSGKDDDVKSVKSGFDYNEAEFQNAVKAANDISTFDFDELMDGQSGAPVVVGCNLTHEGLYLTLDVNRSNNIGEKEIKSALKCLRIPVTSSIVKKILTSCDKNGDGRISMEEFLDYLNQREKELKKMFNEMDISGDGYVTLEELKQARAKGVFEASDAELKSLIEWMDNQEYGWRDGKIEYEEFRTSMILLPPATTMQEIIECFRNKELR</sequence>
<dbReference type="InterPro" id="IPR052591">
    <property type="entry name" value="CML21-like"/>
</dbReference>
<feature type="domain" description="EF-hand" evidence="3">
    <location>
        <begin position="689"/>
        <end position="718"/>
    </location>
</feature>
<evidence type="ECO:0000313" key="4">
    <source>
        <dbReference type="EMBL" id="CAE0442491.1"/>
    </source>
</evidence>
<feature type="compositionally biased region" description="Polar residues" evidence="2">
    <location>
        <begin position="592"/>
        <end position="602"/>
    </location>
</feature>
<feature type="region of interest" description="Disordered" evidence="2">
    <location>
        <begin position="555"/>
        <end position="606"/>
    </location>
</feature>
<dbReference type="Pfam" id="PF13499">
    <property type="entry name" value="EF-hand_7"/>
    <property type="match status" value="2"/>
</dbReference>
<feature type="compositionally biased region" description="Polar residues" evidence="2">
    <location>
        <begin position="571"/>
        <end position="585"/>
    </location>
</feature>
<reference evidence="4" key="1">
    <citation type="submission" date="2021-01" db="EMBL/GenBank/DDBJ databases">
        <authorList>
            <person name="Corre E."/>
            <person name="Pelletier E."/>
            <person name="Niang G."/>
            <person name="Scheremetjew M."/>
            <person name="Finn R."/>
            <person name="Kale V."/>
            <person name="Holt S."/>
            <person name="Cochrane G."/>
            <person name="Meng A."/>
            <person name="Brown T."/>
            <person name="Cohen L."/>
        </authorList>
    </citation>
    <scope>NUCLEOTIDE SEQUENCE</scope>
    <source>
        <strain evidence="4">GSBS06</strain>
    </source>
</reference>
<dbReference type="GO" id="GO:0005509">
    <property type="term" value="F:calcium ion binding"/>
    <property type="evidence" value="ECO:0007669"/>
    <property type="project" value="InterPro"/>
</dbReference>
<dbReference type="Gene3D" id="1.10.238.10">
    <property type="entry name" value="EF-hand"/>
    <property type="match status" value="1"/>
</dbReference>
<dbReference type="EMBL" id="HBIN01016558">
    <property type="protein sequence ID" value="CAE0442491.1"/>
    <property type="molecule type" value="Transcribed_RNA"/>
</dbReference>
<name>A0A7S3PKN6_9STRA</name>
<keyword evidence="1" id="KW-0106">Calcium</keyword>
<dbReference type="AlphaFoldDB" id="A0A7S3PKN6"/>
<organism evidence="4">
    <name type="scientific">Aplanochytrium stocchinoi</name>
    <dbReference type="NCBI Taxonomy" id="215587"/>
    <lineage>
        <taxon>Eukaryota</taxon>
        <taxon>Sar</taxon>
        <taxon>Stramenopiles</taxon>
        <taxon>Bigyra</taxon>
        <taxon>Labyrinthulomycetes</taxon>
        <taxon>Thraustochytrida</taxon>
        <taxon>Thraustochytriidae</taxon>
        <taxon>Aplanochytrium</taxon>
    </lineage>
</organism>
<feature type="domain" description="EF-hand" evidence="3">
    <location>
        <begin position="720"/>
        <end position="755"/>
    </location>
</feature>
<dbReference type="PROSITE" id="PS00018">
    <property type="entry name" value="EF_HAND_1"/>
    <property type="match status" value="2"/>
</dbReference>
<evidence type="ECO:0000259" key="3">
    <source>
        <dbReference type="PROSITE" id="PS50222"/>
    </source>
</evidence>
<dbReference type="InterPro" id="IPR011992">
    <property type="entry name" value="EF-hand-dom_pair"/>
</dbReference>
<dbReference type="InterPro" id="IPR018247">
    <property type="entry name" value="EF_Hand_1_Ca_BS"/>
</dbReference>
<dbReference type="PROSITE" id="PS50222">
    <property type="entry name" value="EF_HAND_2"/>
    <property type="match status" value="2"/>
</dbReference>
<evidence type="ECO:0000256" key="1">
    <source>
        <dbReference type="ARBA" id="ARBA00022837"/>
    </source>
</evidence>